<feature type="compositionally biased region" description="Polar residues" evidence="6">
    <location>
        <begin position="1570"/>
        <end position="1590"/>
    </location>
</feature>
<feature type="coiled-coil region" evidence="5">
    <location>
        <begin position="145"/>
        <end position="183"/>
    </location>
</feature>
<proteinExistence type="predicted"/>
<dbReference type="PANTHER" id="PTHR44981">
    <property type="entry name" value="PERICENTRIN-LIKE PROTEIN, ISOFORM F"/>
    <property type="match status" value="1"/>
</dbReference>
<dbReference type="GO" id="GO:0060090">
    <property type="term" value="F:molecular adaptor activity"/>
    <property type="evidence" value="ECO:0007669"/>
    <property type="project" value="InterPro"/>
</dbReference>
<feature type="compositionally biased region" description="Basic and acidic residues" evidence="6">
    <location>
        <begin position="1"/>
        <end position="13"/>
    </location>
</feature>
<name>A0AAV4RKB0_9ARAC</name>
<keyword evidence="2" id="KW-0963">Cytoplasm</keyword>
<feature type="coiled-coil region" evidence="5">
    <location>
        <begin position="1624"/>
        <end position="1658"/>
    </location>
</feature>
<feature type="compositionally biased region" description="Basic residues" evidence="6">
    <location>
        <begin position="15"/>
        <end position="24"/>
    </location>
</feature>
<gene>
    <name evidence="7" type="primary">AVEN_197882_1</name>
    <name evidence="7" type="ORF">CDAR_594011</name>
</gene>
<feature type="coiled-coil region" evidence="5">
    <location>
        <begin position="1205"/>
        <end position="1274"/>
    </location>
</feature>
<feature type="compositionally biased region" description="Polar residues" evidence="6">
    <location>
        <begin position="36"/>
        <end position="49"/>
    </location>
</feature>
<sequence length="1819" mass="209832">MDDERRKKIEAGRQKFAKFKKKRLKNETKNAEENPIPSTTTGNINLQNNDEASLSVESSSIESLTMKAESNASSNNEMNTNLAMENSLQLSEGSDDAVHLVKADSKLVSLYDEKIKQYQSAIHRKDSMIQTLSERLASVMKAHNANSGNEEVKNLQEEISLLHQQMKEAAEMLQKQKSVMECRVESISIEEAKELCEVSVQVEASLDALEELLLHQSQTPKFTEWLGEFLEKNSTQINLQNILPYLTPFPVNSDCGDGNLPRFNVLDQQPNAYPSDMSSLLKKLETLSAVTQLVESLVNISSTRTSIEGAGDFSCSKFQSYFLKRLNSGEAEMLEPDISENESQLSDMNYIEVATPCRPTVNKTPSEVSSVEKLRNQIITDDFSIVTDFLLDEMNKISASVPCGKPELQGDITDSLECDVLPEISNTSLETIHMEENSLTDTEYQKFLQQKSKLEFRLKILKNMDKNQLKTVVESNRQKYIDTDTLANSEDNILLEEPPMSCMSLLSLTDSEYKAENVLTDSETNFSRKMSFDMMRSIQDGEICSKCDKYFEVIREKYDDHMCIFKEALENNVNLEKIEAQKKLEFEIEKLKVEKDELCNEKDKQIELLCEEQEMKIQHLSSEYEKQLAHLQTTLSLHVSEKDKWLLQIEDLENKLTQSNKSLSDMKEEKNKLCLQIKDLEKELTHSNKKVNEIFEEKESLMKSFNNHQEELEILKSNQTELLHQEQKRIESEYLSTLEVLKKLHEEEINDMKLHFSEQLEDQKNNLLEEHEKAISLIEATHSSESATYQKKIEQLLEEKCDLLSKTTQEYEGILKKNHKVLIMLCNHLRRQLGVQKERLVNESLKSINSELEVTFSDALDELNRSIEDGILKFLNQNYFLSSYDNLDDTEYLPLEIKQPLSAVDLPVRKNSLQNSEVSSDKEIQGSKCLVQLSDQAQSEGSLESEDILMIHSELNKLQDQFQKDAAMYEHINAQLLQECQDLRKQTEELEDHKRKLEMQLQEREKELSVKESQLVAIDAGSVKDSISGSHLSSHDNRSLLDAARTNYRLLTVLSDLVKTFLDIERDINSHLEKHGLIPSRPGTLTHQDEETGHSVGSREDFTSMSIVGDCPTIELTEDGPDLTPRAWDLFASAGAYDTDMEGEDVVLGASRRLRSAVDHVLNLLTRALDNQQNQDLKLLLKRNKELSLELQEEVEGRDALHMKVVTAESTIRKLECDRQRLEDLIQDLRENQEIMKREMITERNKMARLTHEKESADDEIQMLKEQCEMLASRLGDPERMGIQKNLSSTNNYMNELPELLQENSRLSTEKQTVQKSLSQERQSFRGRLHQIEMELEGVKAEKDEIIEKKCKEIRDLKAEMEAMEKQLLSNKKFIDEQAQEREQEREDYIKEISKMQDVVREKEKIQSNEMQLTKEIESLEILLRARIEDHQNAMKKKEMVENDLRQSLDKIRDLRDVIEELEKTLDIKCKIEVELRQKLTALSESVDAHKKMNSVLDDGLSKSKSALLNGESMEQVENLKEQLASQSQEIEQMSQNQTLLHELRGQIHFLEAKVEQRARLLETMHLSSYTSPIQSDDNSPGGSQSSENLQLPCEDGYEMSPRSIHWLEIRRLEEKIGRLAHMDEELIKKNKELELQLKKMKNQQIESQHENTALQEKLSEQLLQISALKSHIEEQKHCFSTPQKSQAMNDRIEELHEAFENQLEENKRLLSELRVTQRALNSLESDVEKKDNLIKSLQSNISFIKNQAHQNPELKEKMEDNLSSVTPDVNESTACFKLMLLEKNEELVNKTKEIECLQKELEKLLVVVIHRYLVKRWK</sequence>
<evidence type="ECO:0000313" key="7">
    <source>
        <dbReference type="EMBL" id="GIY22140.1"/>
    </source>
</evidence>
<comment type="caution">
    <text evidence="7">The sequence shown here is derived from an EMBL/GenBank/DDBJ whole genome shotgun (WGS) entry which is preliminary data.</text>
</comment>
<keyword evidence="3 5" id="KW-0175">Coiled coil</keyword>
<evidence type="ECO:0000313" key="8">
    <source>
        <dbReference type="Proteomes" id="UP001054837"/>
    </source>
</evidence>
<dbReference type="GO" id="GO:0005813">
    <property type="term" value="C:centrosome"/>
    <property type="evidence" value="ECO:0007669"/>
    <property type="project" value="UniProtKB-SubCell"/>
</dbReference>
<dbReference type="GO" id="GO:0007165">
    <property type="term" value="P:signal transduction"/>
    <property type="evidence" value="ECO:0007669"/>
    <property type="project" value="InterPro"/>
</dbReference>
<keyword evidence="8" id="KW-1185">Reference proteome</keyword>
<dbReference type="InterPro" id="IPR028745">
    <property type="entry name" value="AKAP9/Pericentrin"/>
</dbReference>
<feature type="coiled-coil region" evidence="5">
    <location>
        <begin position="1329"/>
        <end position="1465"/>
    </location>
</feature>
<feature type="coiled-coil region" evidence="5">
    <location>
        <begin position="577"/>
        <end position="608"/>
    </location>
</feature>
<feature type="coiled-coil region" evidence="5">
    <location>
        <begin position="1781"/>
        <end position="1808"/>
    </location>
</feature>
<organism evidence="7 8">
    <name type="scientific">Caerostris darwini</name>
    <dbReference type="NCBI Taxonomy" id="1538125"/>
    <lineage>
        <taxon>Eukaryota</taxon>
        <taxon>Metazoa</taxon>
        <taxon>Ecdysozoa</taxon>
        <taxon>Arthropoda</taxon>
        <taxon>Chelicerata</taxon>
        <taxon>Arachnida</taxon>
        <taxon>Araneae</taxon>
        <taxon>Araneomorphae</taxon>
        <taxon>Entelegynae</taxon>
        <taxon>Araneoidea</taxon>
        <taxon>Araneidae</taxon>
        <taxon>Caerostris</taxon>
    </lineage>
</organism>
<dbReference type="Proteomes" id="UP001054837">
    <property type="component" value="Unassembled WGS sequence"/>
</dbReference>
<keyword evidence="4" id="KW-0206">Cytoskeleton</keyword>
<dbReference type="PANTHER" id="PTHR44981:SF2">
    <property type="entry name" value="PERICENTRIN-LIKE PROTEIN, ISOFORM F"/>
    <property type="match status" value="1"/>
</dbReference>
<reference evidence="7 8" key="1">
    <citation type="submission" date="2021-06" db="EMBL/GenBank/DDBJ databases">
        <title>Caerostris darwini draft genome.</title>
        <authorList>
            <person name="Kono N."/>
            <person name="Arakawa K."/>
        </authorList>
    </citation>
    <scope>NUCLEOTIDE SEQUENCE [LARGE SCALE GENOMIC DNA]</scope>
</reference>
<feature type="region of interest" description="Disordered" evidence="6">
    <location>
        <begin position="1"/>
        <end position="49"/>
    </location>
</feature>
<feature type="coiled-coil region" evidence="5">
    <location>
        <begin position="966"/>
        <end position="1014"/>
    </location>
</feature>
<evidence type="ECO:0000256" key="6">
    <source>
        <dbReference type="SAM" id="MobiDB-lite"/>
    </source>
</evidence>
<dbReference type="EMBL" id="BPLQ01006408">
    <property type="protein sequence ID" value="GIY22140.1"/>
    <property type="molecule type" value="Genomic_DNA"/>
</dbReference>
<evidence type="ECO:0000256" key="2">
    <source>
        <dbReference type="ARBA" id="ARBA00022490"/>
    </source>
</evidence>
<evidence type="ECO:0000256" key="4">
    <source>
        <dbReference type="ARBA" id="ARBA00023212"/>
    </source>
</evidence>
<accession>A0AAV4RKB0</accession>
<feature type="coiled-coil region" evidence="5">
    <location>
        <begin position="1686"/>
        <end position="1748"/>
    </location>
</feature>
<feature type="coiled-coil region" evidence="5">
    <location>
        <begin position="642"/>
        <end position="725"/>
    </location>
</feature>
<comment type="subcellular location">
    <subcellularLocation>
        <location evidence="1">Cytoplasm</location>
        <location evidence="1">Cytoskeleton</location>
        <location evidence="1">Microtubule organizing center</location>
        <location evidence="1">Centrosome</location>
    </subcellularLocation>
</comment>
<evidence type="ECO:0000256" key="3">
    <source>
        <dbReference type="ARBA" id="ARBA00023054"/>
    </source>
</evidence>
<evidence type="ECO:0000256" key="5">
    <source>
        <dbReference type="SAM" id="Coils"/>
    </source>
</evidence>
<feature type="coiled-coil region" evidence="5">
    <location>
        <begin position="1510"/>
        <end position="1537"/>
    </location>
</feature>
<protein>
    <submittedName>
        <fullName evidence="7">PACT_coil_coil domain-containing protein</fullName>
    </submittedName>
</protein>
<feature type="region of interest" description="Disordered" evidence="6">
    <location>
        <begin position="1570"/>
        <end position="1596"/>
    </location>
</feature>
<evidence type="ECO:0000256" key="1">
    <source>
        <dbReference type="ARBA" id="ARBA00004300"/>
    </source>
</evidence>